<feature type="transmembrane region" description="Helical" evidence="3">
    <location>
        <begin position="49"/>
        <end position="71"/>
    </location>
</feature>
<protein>
    <submittedName>
        <fullName evidence="4">Class C sortase</fullName>
    </submittedName>
</protein>
<dbReference type="CDD" id="cd05827">
    <property type="entry name" value="Sortase_C"/>
    <property type="match status" value="1"/>
</dbReference>
<keyword evidence="3" id="KW-1133">Transmembrane helix</keyword>
<dbReference type="NCBIfam" id="NF033745">
    <property type="entry name" value="class_C_sortase"/>
    <property type="match status" value="1"/>
</dbReference>
<proteinExistence type="predicted"/>
<organism evidence="4 5">
    <name type="scientific">Citricoccus alkalitolerans</name>
    <dbReference type="NCBI Taxonomy" id="246603"/>
    <lineage>
        <taxon>Bacteria</taxon>
        <taxon>Bacillati</taxon>
        <taxon>Actinomycetota</taxon>
        <taxon>Actinomycetes</taxon>
        <taxon>Micrococcales</taxon>
        <taxon>Micrococcaceae</taxon>
        <taxon>Citricoccus</taxon>
    </lineage>
</organism>
<accession>A0ABV8XRX4</accession>
<evidence type="ECO:0000313" key="4">
    <source>
        <dbReference type="EMBL" id="MFC4428311.1"/>
    </source>
</evidence>
<dbReference type="Gene3D" id="2.40.260.10">
    <property type="entry name" value="Sortase"/>
    <property type="match status" value="1"/>
</dbReference>
<evidence type="ECO:0000256" key="3">
    <source>
        <dbReference type="SAM" id="Phobius"/>
    </source>
</evidence>
<keyword evidence="5" id="KW-1185">Reference proteome</keyword>
<keyword evidence="3" id="KW-0472">Membrane</keyword>
<dbReference type="EMBL" id="JBHSEN010000001">
    <property type="protein sequence ID" value="MFC4428311.1"/>
    <property type="molecule type" value="Genomic_DNA"/>
</dbReference>
<dbReference type="RefSeq" id="WP_344230313.1">
    <property type="nucleotide sequence ID" value="NZ_BAAALH010000002.1"/>
</dbReference>
<reference evidence="5" key="1">
    <citation type="journal article" date="2019" name="Int. J. Syst. Evol. Microbiol.">
        <title>The Global Catalogue of Microorganisms (GCM) 10K type strain sequencing project: providing services to taxonomists for standard genome sequencing and annotation.</title>
        <authorList>
            <consortium name="The Broad Institute Genomics Platform"/>
            <consortium name="The Broad Institute Genome Sequencing Center for Infectious Disease"/>
            <person name="Wu L."/>
            <person name="Ma J."/>
        </authorList>
    </citation>
    <scope>NUCLEOTIDE SEQUENCE [LARGE SCALE GENOMIC DNA]</scope>
    <source>
        <strain evidence="5">CGMCC 1.12125</strain>
    </source>
</reference>
<name>A0ABV8XRX4_9MICC</name>
<feature type="region of interest" description="Disordered" evidence="2">
    <location>
        <begin position="1"/>
        <end position="32"/>
    </location>
</feature>
<evidence type="ECO:0000313" key="5">
    <source>
        <dbReference type="Proteomes" id="UP001595965"/>
    </source>
</evidence>
<keyword evidence="1" id="KW-0378">Hydrolase</keyword>
<evidence type="ECO:0000256" key="1">
    <source>
        <dbReference type="ARBA" id="ARBA00022801"/>
    </source>
</evidence>
<dbReference type="Pfam" id="PF04203">
    <property type="entry name" value="Sortase"/>
    <property type="match status" value="1"/>
</dbReference>
<dbReference type="InterPro" id="IPR042002">
    <property type="entry name" value="Sortase_C"/>
</dbReference>
<evidence type="ECO:0000256" key="2">
    <source>
        <dbReference type="SAM" id="MobiDB-lite"/>
    </source>
</evidence>
<dbReference type="InterPro" id="IPR023365">
    <property type="entry name" value="Sortase_dom-sf"/>
</dbReference>
<dbReference type="NCBIfam" id="TIGR01076">
    <property type="entry name" value="sortase_fam"/>
    <property type="match status" value="1"/>
</dbReference>
<comment type="caution">
    <text evidence="4">The sequence shown here is derived from an EMBL/GenBank/DDBJ whole genome shotgun (WGS) entry which is preliminary data.</text>
</comment>
<keyword evidence="3" id="KW-0812">Transmembrane</keyword>
<dbReference type="InterPro" id="IPR005754">
    <property type="entry name" value="Sortase"/>
</dbReference>
<dbReference type="SUPFAM" id="SSF63817">
    <property type="entry name" value="Sortase"/>
    <property type="match status" value="1"/>
</dbReference>
<dbReference type="Proteomes" id="UP001595965">
    <property type="component" value="Unassembled WGS sequence"/>
</dbReference>
<feature type="compositionally biased region" description="Basic and acidic residues" evidence="2">
    <location>
        <begin position="23"/>
        <end position="32"/>
    </location>
</feature>
<sequence>MSSRHRQIDLEAPGTTVGADATADDHGVHDGPTRRRWHRWRAAWPVQRVVIVVVAVLGIGVLLYPAAATWFSDHKHATDVNGYVSQVESMDSADADAQLAEARRYNESLPGGPLRDPWALDPNGQQTAVGDGTKTYFNTLDGLAGGMMARIRIPRIDADLPVFHGTDEDTLKQGVGHLYGSGLPVGGVGNHSVLTAHSGLVGSTLFTELHLLEAGDVFSVTVLDEVLYYEVDQILSMEPDDTDALRQDPGGDYLTLITCTPIGINTHRLLVRGERVDGPAAEEAGVVTLPSQTQEPGFPWWAVGLTVGGAIAVIATRPRRGKGTLEA</sequence>
<gene>
    <name evidence="4" type="ORF">ACFO0K_01295</name>
</gene>